<name>A0A285CSH3_9BACI</name>
<gene>
    <name evidence="10" type="ORF">SAMN05877753_104169</name>
</gene>
<evidence type="ECO:0000256" key="1">
    <source>
        <dbReference type="ARBA" id="ARBA00004651"/>
    </source>
</evidence>
<dbReference type="GO" id="GO:0005886">
    <property type="term" value="C:plasma membrane"/>
    <property type="evidence" value="ECO:0007669"/>
    <property type="project" value="UniProtKB-SubCell"/>
</dbReference>
<dbReference type="PANTHER" id="PTHR34295:SF4">
    <property type="entry name" value="BIOTIN TRANSPORTER BIOY-RELATED"/>
    <property type="match status" value="1"/>
</dbReference>
<sequence>MERNYKLRMLLYCALFAAITGVLAQITIPLPLIPITGQTLAVGLTATILGSRYGAVSMIVYAAIGAVGVPVFSSASAGFHVLVGPTGGFIIGFIVTAYFTGLILEKTKFTISMAMIANLVGMVITLALGGIQYKFVADVSWGAAMSVAVTPFILGGIVKAYLASLIGIKVRERLVQARLLEGNTISQNKIIA</sequence>
<keyword evidence="11" id="KW-1185">Reference proteome</keyword>
<evidence type="ECO:0000313" key="11">
    <source>
        <dbReference type="Proteomes" id="UP000219546"/>
    </source>
</evidence>
<reference evidence="10 11" key="1">
    <citation type="submission" date="2017-08" db="EMBL/GenBank/DDBJ databases">
        <authorList>
            <person name="de Groot N.N."/>
        </authorList>
    </citation>
    <scope>NUCLEOTIDE SEQUENCE [LARGE SCALE GENOMIC DNA]</scope>
    <source>
        <strain evidence="10 11">JC228</strain>
    </source>
</reference>
<organism evidence="10 11">
    <name type="scientific">Bacillus oleivorans</name>
    <dbReference type="NCBI Taxonomy" id="1448271"/>
    <lineage>
        <taxon>Bacteria</taxon>
        <taxon>Bacillati</taxon>
        <taxon>Bacillota</taxon>
        <taxon>Bacilli</taxon>
        <taxon>Bacillales</taxon>
        <taxon>Bacillaceae</taxon>
        <taxon>Bacillus</taxon>
    </lineage>
</organism>
<dbReference type="Proteomes" id="UP000219546">
    <property type="component" value="Unassembled WGS sequence"/>
</dbReference>
<accession>A0A285CSH3</accession>
<dbReference type="Gene3D" id="1.10.1760.20">
    <property type="match status" value="1"/>
</dbReference>
<evidence type="ECO:0000256" key="2">
    <source>
        <dbReference type="ARBA" id="ARBA00010692"/>
    </source>
</evidence>
<feature type="transmembrane region" description="Helical" evidence="9">
    <location>
        <begin position="58"/>
        <end position="81"/>
    </location>
</feature>
<feature type="transmembrane region" description="Helical" evidence="9">
    <location>
        <begin position="116"/>
        <end position="135"/>
    </location>
</feature>
<dbReference type="OrthoDB" id="9803495at2"/>
<dbReference type="InterPro" id="IPR003784">
    <property type="entry name" value="BioY"/>
</dbReference>
<keyword evidence="6 9" id="KW-1133">Transmembrane helix</keyword>
<evidence type="ECO:0000256" key="4">
    <source>
        <dbReference type="ARBA" id="ARBA00022475"/>
    </source>
</evidence>
<dbReference type="AlphaFoldDB" id="A0A285CSH3"/>
<feature type="transmembrane region" description="Helical" evidence="9">
    <location>
        <begin position="141"/>
        <end position="168"/>
    </location>
</feature>
<comment type="subcellular location">
    <subcellularLocation>
        <location evidence="1 8">Cell membrane</location>
        <topology evidence="1 8">Multi-pass membrane protein</topology>
    </subcellularLocation>
</comment>
<evidence type="ECO:0000313" key="10">
    <source>
        <dbReference type="EMBL" id="SNX70539.1"/>
    </source>
</evidence>
<comment type="similarity">
    <text evidence="2 8">Belongs to the BioY family.</text>
</comment>
<dbReference type="RefSeq" id="WP_097158569.1">
    <property type="nucleotide sequence ID" value="NZ_JBEPMQ010000010.1"/>
</dbReference>
<dbReference type="PIRSF" id="PIRSF016661">
    <property type="entry name" value="BioY"/>
    <property type="match status" value="1"/>
</dbReference>
<dbReference type="Pfam" id="PF02632">
    <property type="entry name" value="BioY"/>
    <property type="match status" value="1"/>
</dbReference>
<evidence type="ECO:0000256" key="6">
    <source>
        <dbReference type="ARBA" id="ARBA00022989"/>
    </source>
</evidence>
<keyword evidence="7 8" id="KW-0472">Membrane</keyword>
<evidence type="ECO:0000256" key="3">
    <source>
        <dbReference type="ARBA" id="ARBA00022448"/>
    </source>
</evidence>
<evidence type="ECO:0000256" key="9">
    <source>
        <dbReference type="SAM" id="Phobius"/>
    </source>
</evidence>
<keyword evidence="3 8" id="KW-0813">Transport</keyword>
<proteinExistence type="inferred from homology"/>
<evidence type="ECO:0000256" key="8">
    <source>
        <dbReference type="PIRNR" id="PIRNR016661"/>
    </source>
</evidence>
<keyword evidence="4 8" id="KW-1003">Cell membrane</keyword>
<dbReference type="GO" id="GO:0015225">
    <property type="term" value="F:biotin transmembrane transporter activity"/>
    <property type="evidence" value="ECO:0007669"/>
    <property type="project" value="UniProtKB-UniRule"/>
</dbReference>
<evidence type="ECO:0000256" key="5">
    <source>
        <dbReference type="ARBA" id="ARBA00022692"/>
    </source>
</evidence>
<dbReference type="EMBL" id="OAOP01000004">
    <property type="protein sequence ID" value="SNX70539.1"/>
    <property type="molecule type" value="Genomic_DNA"/>
</dbReference>
<dbReference type="PANTHER" id="PTHR34295">
    <property type="entry name" value="BIOTIN TRANSPORTER BIOY"/>
    <property type="match status" value="1"/>
</dbReference>
<feature type="transmembrane region" description="Helical" evidence="9">
    <location>
        <begin position="87"/>
        <end position="104"/>
    </location>
</feature>
<protein>
    <recommendedName>
        <fullName evidence="8">Biotin transporter</fullName>
    </recommendedName>
</protein>
<keyword evidence="5 9" id="KW-0812">Transmembrane</keyword>
<evidence type="ECO:0000256" key="7">
    <source>
        <dbReference type="ARBA" id="ARBA00023136"/>
    </source>
</evidence>